<gene>
    <name evidence="2" type="ORF">TS85_01160</name>
</gene>
<dbReference type="AlphaFoldDB" id="A0A7U5BEE7"/>
<feature type="compositionally biased region" description="Basic and acidic residues" evidence="1">
    <location>
        <begin position="128"/>
        <end position="137"/>
    </location>
</feature>
<proteinExistence type="predicted"/>
<evidence type="ECO:0008006" key="4">
    <source>
        <dbReference type="Google" id="ProtNLM"/>
    </source>
</evidence>
<feature type="region of interest" description="Disordered" evidence="1">
    <location>
        <begin position="113"/>
        <end position="161"/>
    </location>
</feature>
<dbReference type="Proteomes" id="UP000032300">
    <property type="component" value="Chromosome"/>
</dbReference>
<name>A0A7U5BEE7_9SPHN</name>
<protein>
    <recommendedName>
        <fullName evidence="4">TonB C-terminal domain-containing protein</fullName>
    </recommendedName>
</protein>
<dbReference type="EMBL" id="CP010836">
    <property type="protein sequence ID" value="AJP70730.1"/>
    <property type="molecule type" value="Genomic_DNA"/>
</dbReference>
<reference evidence="2 3" key="1">
    <citation type="journal article" date="2015" name="Int. J. Syst. Evol. Microbiol.">
        <title>Sphingomonas hengshuiensis sp. nov., isolated from lake wetland.</title>
        <authorList>
            <person name="Wei S."/>
            <person name="Wang T."/>
            <person name="Liu H."/>
            <person name="Zhang C."/>
            <person name="Guo J."/>
            <person name="Wang Q."/>
            <person name="Liang K."/>
            <person name="Zhang Z."/>
        </authorList>
    </citation>
    <scope>NUCLEOTIDE SEQUENCE [LARGE SCALE GENOMIC DNA]</scope>
    <source>
        <strain evidence="2 3">WHSC-8</strain>
    </source>
</reference>
<accession>A0A7U5BEE7</accession>
<dbReference type="RefSeq" id="WP_044329911.1">
    <property type="nucleotide sequence ID" value="NZ_CP010836.1"/>
</dbReference>
<evidence type="ECO:0000313" key="2">
    <source>
        <dbReference type="EMBL" id="AJP70730.1"/>
    </source>
</evidence>
<sequence>MILALLLLAQDVPDPSAAAAPAEEEIVVRATYGTTTMLFDKSADGRLHNCRVMVSSGSQRRDTKACQSTPVCYAKTQDVVEDCVQFAVIDPIVAAPPPAAKAVVFELPSLVRPQPLAPGQAGPLQPGEESRETERQRVKLPPLPKAPSNGPVVTFGGGKPE</sequence>
<organism evidence="2 3">
    <name type="scientific">Sphingomonas hengshuiensis</name>
    <dbReference type="NCBI Taxonomy" id="1609977"/>
    <lineage>
        <taxon>Bacteria</taxon>
        <taxon>Pseudomonadati</taxon>
        <taxon>Pseudomonadota</taxon>
        <taxon>Alphaproteobacteria</taxon>
        <taxon>Sphingomonadales</taxon>
        <taxon>Sphingomonadaceae</taxon>
        <taxon>Sphingomonas</taxon>
    </lineage>
</organism>
<reference evidence="2 3" key="2">
    <citation type="submission" date="2015-02" db="EMBL/GenBank/DDBJ databases">
        <title>The complete genome of Sphingomonas hengshuiensis sp. WHSC-8 isolated from soil of Hengshui Lake.</title>
        <authorList>
            <person name="Wei S."/>
            <person name="Guo J."/>
            <person name="Su C."/>
            <person name="Wu R."/>
            <person name="Zhang Z."/>
            <person name="Liang K."/>
            <person name="Li H."/>
            <person name="Wang T."/>
            <person name="Liu H."/>
            <person name="Zhang C."/>
            <person name="Li Z."/>
            <person name="Wang Q."/>
            <person name="Meng J."/>
        </authorList>
    </citation>
    <scope>NUCLEOTIDE SEQUENCE [LARGE SCALE GENOMIC DNA]</scope>
    <source>
        <strain evidence="2 3">WHSC-8</strain>
    </source>
</reference>
<evidence type="ECO:0000313" key="3">
    <source>
        <dbReference type="Proteomes" id="UP000032300"/>
    </source>
</evidence>
<evidence type="ECO:0000256" key="1">
    <source>
        <dbReference type="SAM" id="MobiDB-lite"/>
    </source>
</evidence>
<dbReference type="OrthoDB" id="7565420at2"/>
<keyword evidence="3" id="KW-1185">Reference proteome</keyword>
<dbReference type="KEGG" id="sphi:TS85_01160"/>